<name>A0A5B6X4G1_9ROSI</name>
<keyword evidence="2" id="KW-1185">Reference proteome</keyword>
<gene>
    <name evidence="1" type="ORF">EPI10_031592</name>
</gene>
<proteinExistence type="predicted"/>
<accession>A0A5B6X4G1</accession>
<reference evidence="2" key="1">
    <citation type="journal article" date="2019" name="Plant Biotechnol. J.">
        <title>Genome sequencing of the Australian wild diploid species Gossypium australe highlights disease resistance and delayed gland morphogenesis.</title>
        <authorList>
            <person name="Cai Y."/>
            <person name="Cai X."/>
            <person name="Wang Q."/>
            <person name="Wang P."/>
            <person name="Zhang Y."/>
            <person name="Cai C."/>
            <person name="Xu Y."/>
            <person name="Wang K."/>
            <person name="Zhou Z."/>
            <person name="Wang C."/>
            <person name="Geng S."/>
            <person name="Li B."/>
            <person name="Dong Q."/>
            <person name="Hou Y."/>
            <person name="Wang H."/>
            <person name="Ai P."/>
            <person name="Liu Z."/>
            <person name="Yi F."/>
            <person name="Sun M."/>
            <person name="An G."/>
            <person name="Cheng J."/>
            <person name="Zhang Y."/>
            <person name="Shi Q."/>
            <person name="Xie Y."/>
            <person name="Shi X."/>
            <person name="Chang Y."/>
            <person name="Huang F."/>
            <person name="Chen Y."/>
            <person name="Hong S."/>
            <person name="Mi L."/>
            <person name="Sun Q."/>
            <person name="Zhang L."/>
            <person name="Zhou B."/>
            <person name="Peng R."/>
            <person name="Zhang X."/>
            <person name="Liu F."/>
        </authorList>
    </citation>
    <scope>NUCLEOTIDE SEQUENCE [LARGE SCALE GENOMIC DNA]</scope>
    <source>
        <strain evidence="2">cv. PA1801</strain>
    </source>
</reference>
<evidence type="ECO:0000313" key="2">
    <source>
        <dbReference type="Proteomes" id="UP000325315"/>
    </source>
</evidence>
<dbReference type="AlphaFoldDB" id="A0A5B6X4G1"/>
<dbReference type="EMBL" id="SMMG02000001">
    <property type="protein sequence ID" value="KAA3487787.1"/>
    <property type="molecule type" value="Genomic_DNA"/>
</dbReference>
<protein>
    <submittedName>
        <fullName evidence="1">Uncharacterized protein</fullName>
    </submittedName>
</protein>
<evidence type="ECO:0000313" key="1">
    <source>
        <dbReference type="EMBL" id="KAA3487787.1"/>
    </source>
</evidence>
<comment type="caution">
    <text evidence="1">The sequence shown here is derived from an EMBL/GenBank/DDBJ whole genome shotgun (WGS) entry which is preliminary data.</text>
</comment>
<organism evidence="1 2">
    <name type="scientific">Gossypium australe</name>
    <dbReference type="NCBI Taxonomy" id="47621"/>
    <lineage>
        <taxon>Eukaryota</taxon>
        <taxon>Viridiplantae</taxon>
        <taxon>Streptophyta</taxon>
        <taxon>Embryophyta</taxon>
        <taxon>Tracheophyta</taxon>
        <taxon>Spermatophyta</taxon>
        <taxon>Magnoliopsida</taxon>
        <taxon>eudicotyledons</taxon>
        <taxon>Gunneridae</taxon>
        <taxon>Pentapetalae</taxon>
        <taxon>rosids</taxon>
        <taxon>malvids</taxon>
        <taxon>Malvales</taxon>
        <taxon>Malvaceae</taxon>
        <taxon>Malvoideae</taxon>
        <taxon>Gossypium</taxon>
    </lineage>
</organism>
<sequence length="61" mass="7025">MPISWSSRLAATSDILIWIGWKPMGCQLIEEMTMNSYVWPADRSTYRAKPPIANVVNRENK</sequence>
<dbReference type="Proteomes" id="UP000325315">
    <property type="component" value="Unassembled WGS sequence"/>
</dbReference>